<dbReference type="Proteomes" id="UP000828390">
    <property type="component" value="Unassembled WGS sequence"/>
</dbReference>
<keyword evidence="3" id="KW-1185">Reference proteome</keyword>
<evidence type="ECO:0000313" key="3">
    <source>
        <dbReference type="Proteomes" id="UP000828390"/>
    </source>
</evidence>
<comment type="caution">
    <text evidence="2">The sequence shown here is derived from an EMBL/GenBank/DDBJ whole genome shotgun (WGS) entry which is preliminary data.</text>
</comment>
<feature type="region of interest" description="Disordered" evidence="1">
    <location>
        <begin position="26"/>
        <end position="49"/>
    </location>
</feature>
<dbReference type="AlphaFoldDB" id="A0A9D4CX89"/>
<reference evidence="2" key="1">
    <citation type="journal article" date="2019" name="bioRxiv">
        <title>The Genome of the Zebra Mussel, Dreissena polymorpha: A Resource for Invasive Species Research.</title>
        <authorList>
            <person name="McCartney M.A."/>
            <person name="Auch B."/>
            <person name="Kono T."/>
            <person name="Mallez S."/>
            <person name="Zhang Y."/>
            <person name="Obille A."/>
            <person name="Becker A."/>
            <person name="Abrahante J.E."/>
            <person name="Garbe J."/>
            <person name="Badalamenti J.P."/>
            <person name="Herman A."/>
            <person name="Mangelson H."/>
            <person name="Liachko I."/>
            <person name="Sullivan S."/>
            <person name="Sone E.D."/>
            <person name="Koren S."/>
            <person name="Silverstein K.A.T."/>
            <person name="Beckman K.B."/>
            <person name="Gohl D.M."/>
        </authorList>
    </citation>
    <scope>NUCLEOTIDE SEQUENCE</scope>
    <source>
        <strain evidence="2">Duluth1</strain>
        <tissue evidence="2">Whole animal</tissue>
    </source>
</reference>
<reference evidence="2" key="2">
    <citation type="submission" date="2020-11" db="EMBL/GenBank/DDBJ databases">
        <authorList>
            <person name="McCartney M.A."/>
            <person name="Auch B."/>
            <person name="Kono T."/>
            <person name="Mallez S."/>
            <person name="Becker A."/>
            <person name="Gohl D.M."/>
            <person name="Silverstein K.A.T."/>
            <person name="Koren S."/>
            <person name="Bechman K.B."/>
            <person name="Herman A."/>
            <person name="Abrahante J.E."/>
            <person name="Garbe J."/>
        </authorList>
    </citation>
    <scope>NUCLEOTIDE SEQUENCE</scope>
    <source>
        <strain evidence="2">Duluth1</strain>
        <tissue evidence="2">Whole animal</tissue>
    </source>
</reference>
<evidence type="ECO:0000313" key="2">
    <source>
        <dbReference type="EMBL" id="KAH3735148.1"/>
    </source>
</evidence>
<organism evidence="2 3">
    <name type="scientific">Dreissena polymorpha</name>
    <name type="common">Zebra mussel</name>
    <name type="synonym">Mytilus polymorpha</name>
    <dbReference type="NCBI Taxonomy" id="45954"/>
    <lineage>
        <taxon>Eukaryota</taxon>
        <taxon>Metazoa</taxon>
        <taxon>Spiralia</taxon>
        <taxon>Lophotrochozoa</taxon>
        <taxon>Mollusca</taxon>
        <taxon>Bivalvia</taxon>
        <taxon>Autobranchia</taxon>
        <taxon>Heteroconchia</taxon>
        <taxon>Euheterodonta</taxon>
        <taxon>Imparidentia</taxon>
        <taxon>Neoheterodontei</taxon>
        <taxon>Myida</taxon>
        <taxon>Dreissenoidea</taxon>
        <taxon>Dreissenidae</taxon>
        <taxon>Dreissena</taxon>
    </lineage>
</organism>
<evidence type="ECO:0000256" key="1">
    <source>
        <dbReference type="SAM" id="MobiDB-lite"/>
    </source>
</evidence>
<sequence length="129" mass="14425">MRSTCKLYCDGKVYFRSRYDHGDDGSIDIEDDVSSNETDDDSRSGATNQPAELLSAQAQLSETATILNDVVKDMHLLNQTSRDSGCIGFPIAKLMKLPMQLNFRGYCITVIGFRLHFESLIKKATFHPS</sequence>
<dbReference type="EMBL" id="JAIWYP010000011">
    <property type="protein sequence ID" value="KAH3735148.1"/>
    <property type="molecule type" value="Genomic_DNA"/>
</dbReference>
<proteinExistence type="predicted"/>
<gene>
    <name evidence="2" type="ORF">DPMN_041609</name>
</gene>
<accession>A0A9D4CX89</accession>
<protein>
    <submittedName>
        <fullName evidence="2">Uncharacterized protein</fullName>
    </submittedName>
</protein>
<name>A0A9D4CX89_DREPO</name>
<feature type="compositionally biased region" description="Acidic residues" evidence="1">
    <location>
        <begin position="26"/>
        <end position="40"/>
    </location>
</feature>